<evidence type="ECO:0000256" key="1">
    <source>
        <dbReference type="SAM" id="Phobius"/>
    </source>
</evidence>
<dbReference type="AlphaFoldDB" id="A0A4Q7MCL6"/>
<gene>
    <name evidence="2" type="ORF">EV199_5817</name>
</gene>
<keyword evidence="1" id="KW-1133">Transmembrane helix</keyword>
<feature type="transmembrane region" description="Helical" evidence="1">
    <location>
        <begin position="80"/>
        <end position="97"/>
    </location>
</feature>
<reference evidence="2 3" key="1">
    <citation type="submission" date="2019-02" db="EMBL/GenBank/DDBJ databases">
        <title>Genomic Encyclopedia of Type Strains, Phase IV (KMG-IV): sequencing the most valuable type-strain genomes for metagenomic binning, comparative biology and taxonomic classification.</title>
        <authorList>
            <person name="Goeker M."/>
        </authorList>
    </citation>
    <scope>NUCLEOTIDE SEQUENCE [LARGE SCALE GENOMIC DNA]</scope>
    <source>
        <strain evidence="2 3">DSM 18116</strain>
    </source>
</reference>
<keyword evidence="1" id="KW-0812">Transmembrane</keyword>
<keyword evidence="3" id="KW-1185">Reference proteome</keyword>
<keyword evidence="1" id="KW-0472">Membrane</keyword>
<feature type="transmembrane region" description="Helical" evidence="1">
    <location>
        <begin position="117"/>
        <end position="140"/>
    </location>
</feature>
<dbReference type="Proteomes" id="UP000293874">
    <property type="component" value="Unassembled WGS sequence"/>
</dbReference>
<comment type="caution">
    <text evidence="2">The sequence shown here is derived from an EMBL/GenBank/DDBJ whole genome shotgun (WGS) entry which is preliminary data.</text>
</comment>
<feature type="transmembrane region" description="Helical" evidence="1">
    <location>
        <begin position="7"/>
        <end position="28"/>
    </location>
</feature>
<dbReference type="EMBL" id="SGXA01000006">
    <property type="protein sequence ID" value="RZS65063.1"/>
    <property type="molecule type" value="Genomic_DNA"/>
</dbReference>
<dbReference type="RefSeq" id="WP_130544303.1">
    <property type="nucleotide sequence ID" value="NZ_CP042431.1"/>
</dbReference>
<evidence type="ECO:0000313" key="3">
    <source>
        <dbReference type="Proteomes" id="UP000293874"/>
    </source>
</evidence>
<evidence type="ECO:0000313" key="2">
    <source>
        <dbReference type="EMBL" id="RZS65063.1"/>
    </source>
</evidence>
<feature type="transmembrane region" description="Helical" evidence="1">
    <location>
        <begin position="386"/>
        <end position="404"/>
    </location>
</feature>
<proteinExistence type="predicted"/>
<sequence>MFQQYRLPIASIIYIAFCLLLFPAYRFIFDDDGIGYMMVARRLAEGDYHNAISSYWSPLHSWLVLPLIKSGMAEIAAFKISNFIIGVFILVQVHRLSNKTALSDLLKTVLLLVSIPIIIYYAIFEIAADILFCLLILVYTDLITSRDFYKRPLLNLLCGVAGAALYLTKAYGFPFFILHFTIIQIWHFIHSKDVERKKWMFRNLALGIGSLLLLSAPWIWILYNKFHVFTIGYTGKYNMNVYLYTRQLTTTELVTPPPYPDSPGNWEDPWFDPIQRTPGEYYFRPDILVKQIRLFLSNLIEAIFCFNRLSFLASAILFIMGIYWFYQRNKNIFLFFLTSAILPLGYLMVHIETRFIWAVGLLLLIGGSQLLQTLLNRLHIRGSKALLCWCIFFGSFLITPVNHLKDAAGENAELFQLADFAREKNIRGNYLVSDNAEYYFVPKLAFLTRSSTWLLTKPDMPWEDHLTAMRKHHINYYFYRYNNARELQAFMQGALYKAAYKVHDAGLYNLLVLEIK</sequence>
<dbReference type="OrthoDB" id="621678at2"/>
<feature type="transmembrane region" description="Helical" evidence="1">
    <location>
        <begin position="299"/>
        <end position="325"/>
    </location>
</feature>
<organism evidence="2 3">
    <name type="scientific">Pseudobacter ginsenosidimutans</name>
    <dbReference type="NCBI Taxonomy" id="661488"/>
    <lineage>
        <taxon>Bacteria</taxon>
        <taxon>Pseudomonadati</taxon>
        <taxon>Bacteroidota</taxon>
        <taxon>Chitinophagia</taxon>
        <taxon>Chitinophagales</taxon>
        <taxon>Chitinophagaceae</taxon>
        <taxon>Pseudobacter</taxon>
    </lineage>
</organism>
<evidence type="ECO:0008006" key="4">
    <source>
        <dbReference type="Google" id="ProtNLM"/>
    </source>
</evidence>
<feature type="transmembrane region" description="Helical" evidence="1">
    <location>
        <begin position="201"/>
        <end position="223"/>
    </location>
</feature>
<feature type="transmembrane region" description="Helical" evidence="1">
    <location>
        <begin position="355"/>
        <end position="374"/>
    </location>
</feature>
<protein>
    <recommendedName>
        <fullName evidence="4">Dolichyl-phosphate-mannose-protein mannosyltransferase</fullName>
    </recommendedName>
</protein>
<accession>A0A4Q7MCL6</accession>
<name>A0A4Q7MCL6_9BACT</name>
<feature type="transmembrane region" description="Helical" evidence="1">
    <location>
        <begin position="332"/>
        <end position="349"/>
    </location>
</feature>